<accession>A0AAQ4D688</accession>
<organism evidence="1 2">
    <name type="scientific">Amblyomma americanum</name>
    <name type="common">Lone star tick</name>
    <dbReference type="NCBI Taxonomy" id="6943"/>
    <lineage>
        <taxon>Eukaryota</taxon>
        <taxon>Metazoa</taxon>
        <taxon>Ecdysozoa</taxon>
        <taxon>Arthropoda</taxon>
        <taxon>Chelicerata</taxon>
        <taxon>Arachnida</taxon>
        <taxon>Acari</taxon>
        <taxon>Parasitiformes</taxon>
        <taxon>Ixodida</taxon>
        <taxon>Ixodoidea</taxon>
        <taxon>Ixodidae</taxon>
        <taxon>Amblyomminae</taxon>
        <taxon>Amblyomma</taxon>
    </lineage>
</organism>
<dbReference type="EMBL" id="JARKHS020034621">
    <property type="protein sequence ID" value="KAK8757978.1"/>
    <property type="molecule type" value="Genomic_DNA"/>
</dbReference>
<evidence type="ECO:0000313" key="2">
    <source>
        <dbReference type="Proteomes" id="UP001321473"/>
    </source>
</evidence>
<name>A0AAQ4D688_AMBAM</name>
<reference evidence="1 2" key="1">
    <citation type="journal article" date="2023" name="Arcadia Sci">
        <title>De novo assembly of a long-read Amblyomma americanum tick genome.</title>
        <authorList>
            <person name="Chou S."/>
            <person name="Poskanzer K.E."/>
            <person name="Rollins M."/>
            <person name="Thuy-Boun P.S."/>
        </authorList>
    </citation>
    <scope>NUCLEOTIDE SEQUENCE [LARGE SCALE GENOMIC DNA]</scope>
    <source>
        <strain evidence="1">F_SG_1</strain>
        <tissue evidence="1">Salivary glands</tissue>
    </source>
</reference>
<dbReference type="Proteomes" id="UP001321473">
    <property type="component" value="Unassembled WGS sequence"/>
</dbReference>
<dbReference type="AlphaFoldDB" id="A0AAQ4D688"/>
<protein>
    <submittedName>
        <fullName evidence="1">Uncharacterized protein</fullName>
    </submittedName>
</protein>
<keyword evidence="2" id="KW-1185">Reference proteome</keyword>
<comment type="caution">
    <text evidence="1">The sequence shown here is derived from an EMBL/GenBank/DDBJ whole genome shotgun (WGS) entry which is preliminary data.</text>
</comment>
<evidence type="ECO:0000313" key="1">
    <source>
        <dbReference type="EMBL" id="KAK8757978.1"/>
    </source>
</evidence>
<gene>
    <name evidence="1" type="ORF">V5799_004392</name>
</gene>
<sequence>MVASHSRIAFTVQDVDEKFARDSLQIWLAGTEPELVQAVLALGKDLCKFLEQGVVLCTLRRLRFEPTEKSKKWCLGELSNVTADKKITAALGLRM</sequence>
<proteinExistence type="predicted"/>